<feature type="transmembrane region" description="Helical" evidence="1">
    <location>
        <begin position="21"/>
        <end position="42"/>
    </location>
</feature>
<evidence type="ECO:0000313" key="3">
    <source>
        <dbReference type="Proteomes" id="UP000186341"/>
    </source>
</evidence>
<keyword evidence="1" id="KW-0472">Membrane</keyword>
<dbReference type="OrthoDB" id="1925387at2"/>
<keyword evidence="1" id="KW-1133">Transmembrane helix</keyword>
<accession>A0A1U7NEC4</accession>
<protein>
    <submittedName>
        <fullName evidence="2">Uncharacterized protein</fullName>
    </submittedName>
</protein>
<proteinExistence type="predicted"/>
<dbReference type="RefSeq" id="WP_075820502.1">
    <property type="nucleotide sequence ID" value="NZ_CAJUTZ010000006.1"/>
</dbReference>
<name>A0A1U7NEC4_9FIRM</name>
<keyword evidence="1" id="KW-0812">Transmembrane</keyword>
<gene>
    <name evidence="2" type="ORF">BO222_09400</name>
</gene>
<evidence type="ECO:0000256" key="1">
    <source>
        <dbReference type="SAM" id="Phobius"/>
    </source>
</evidence>
<evidence type="ECO:0000313" key="2">
    <source>
        <dbReference type="EMBL" id="OLU37917.1"/>
    </source>
</evidence>
<dbReference type="AlphaFoldDB" id="A0A1U7NEC4"/>
<reference evidence="2 3" key="1">
    <citation type="submission" date="2016-11" db="EMBL/GenBank/DDBJ databases">
        <title>Description of two novel members of the family Erysipelotrichaceae: Ileibacterium lipovorans gen. nov., sp. nov. and Dubosiella newyorkensis, gen. nov., sp. nov.</title>
        <authorList>
            <person name="Cox L.M."/>
            <person name="Sohn J."/>
            <person name="Tyrrell K.L."/>
            <person name="Citron D.M."/>
            <person name="Lawson P.A."/>
            <person name="Patel N.B."/>
            <person name="Iizumi T."/>
            <person name="Perez-Perez G.I."/>
            <person name="Goldstein E.J."/>
            <person name="Blaser M.J."/>
        </authorList>
    </citation>
    <scope>NUCLEOTIDE SEQUENCE [LARGE SCALE GENOMIC DNA]</scope>
    <source>
        <strain evidence="2 3">NYU-BL-A3</strain>
    </source>
</reference>
<sequence length="250" mass="28492">MNRNNKETFKQLSFSKKPQYIWDYYKLPILVSVFVLFMSGSICAKNMSSKKTAYTVALANVASISELLNTSDEAFLEQLQLNPDDYQIRILEGIYLTDDPKDTQAEYAWSSRIKLSALIEKQELDAILMNKQAFDILSAGGFLMNLEEFLLNQDSELYESLADLLAENREITNLNSPDLLSGELENQIDPANYEFIEYPMAVNISSTPLLENLDLSGDIYLGLIQNSKNLENSLAYLKLWTEKFDKSMNN</sequence>
<organism evidence="2 3">
    <name type="scientific">Ileibacterium valens</name>
    <dbReference type="NCBI Taxonomy" id="1862668"/>
    <lineage>
        <taxon>Bacteria</taxon>
        <taxon>Bacillati</taxon>
        <taxon>Bacillota</taxon>
        <taxon>Erysipelotrichia</taxon>
        <taxon>Erysipelotrichales</taxon>
        <taxon>Erysipelotrichaceae</taxon>
        <taxon>Ileibacterium</taxon>
    </lineage>
</organism>
<keyword evidence="3" id="KW-1185">Reference proteome</keyword>
<dbReference type="Proteomes" id="UP000186341">
    <property type="component" value="Unassembled WGS sequence"/>
</dbReference>
<comment type="caution">
    <text evidence="2">The sequence shown here is derived from an EMBL/GenBank/DDBJ whole genome shotgun (WGS) entry which is preliminary data.</text>
</comment>
<dbReference type="GeneID" id="82203378"/>
<dbReference type="EMBL" id="MPJW01000186">
    <property type="protein sequence ID" value="OLU37917.1"/>
    <property type="molecule type" value="Genomic_DNA"/>
</dbReference>